<gene>
    <name evidence="2" type="ORF">H9649_01175</name>
</gene>
<protein>
    <submittedName>
        <fullName evidence="2">Restriction endonuclease</fullName>
    </submittedName>
</protein>
<feature type="domain" description="Nuclease associated modular" evidence="1">
    <location>
        <begin position="126"/>
        <end position="150"/>
    </location>
</feature>
<evidence type="ECO:0000259" key="1">
    <source>
        <dbReference type="Pfam" id="PF07460"/>
    </source>
</evidence>
<dbReference type="RefSeq" id="WP_191692814.1">
    <property type="nucleotide sequence ID" value="NZ_JACSQN010000001.1"/>
</dbReference>
<keyword evidence="2" id="KW-0540">Nuclease</keyword>
<dbReference type="Pfam" id="PF07460">
    <property type="entry name" value="NUMOD3"/>
    <property type="match status" value="1"/>
</dbReference>
<reference evidence="2 3" key="1">
    <citation type="submission" date="2020-08" db="EMBL/GenBank/DDBJ databases">
        <title>A Genomic Blueprint of the Chicken Gut Microbiome.</title>
        <authorList>
            <person name="Gilroy R."/>
            <person name="Ravi A."/>
            <person name="Getino M."/>
            <person name="Pursley I."/>
            <person name="Horton D.L."/>
            <person name="Alikhan N.-F."/>
            <person name="Baker D."/>
            <person name="Gharbi K."/>
            <person name="Hall N."/>
            <person name="Watson M."/>
            <person name="Adriaenssens E.M."/>
            <person name="Foster-Nyarko E."/>
            <person name="Jarju S."/>
            <person name="Secka A."/>
            <person name="Antonio M."/>
            <person name="Oren A."/>
            <person name="Chaudhuri R."/>
            <person name="La Ragione R.M."/>
            <person name="Hildebrand F."/>
            <person name="Pallen M.J."/>
        </authorList>
    </citation>
    <scope>NUCLEOTIDE SEQUENCE [LARGE SCALE GENOMIC DNA]</scope>
    <source>
        <strain evidence="2 3">Sa2YVA2</strain>
    </source>
</reference>
<evidence type="ECO:0000313" key="3">
    <source>
        <dbReference type="Proteomes" id="UP000626786"/>
    </source>
</evidence>
<sequence length="311" mass="36598">MNRGYGGFYKGFYLRSSYEYAYAVYLDHYSIPWSYEDQVFNIDGKSYKPDFFFYNQYGNLEKIVEIKSRNKKAREKALHLLKTIEENHQIKTELISYEELLRHYSSMPMTLNFIINNWITSEKTTINKATKGSLNPHYGLKHSEESKRKIGEHTKKLWNSNTEAKKRMVAGLRNSGLSQKGKMKIPRENRFCSLCTKTFTVIQTSTRIYCSRECSGTVAMKNATNVYVMKRKNIHSEIKKYVIQWSLENKEIVLSTPFNKINSTIKPMTEEILYRFDVKDFRVISRAVFGIDKGRKELLKYMKRLCSENVC</sequence>
<comment type="caution">
    <text evidence="2">The sequence shown here is derived from an EMBL/GenBank/DDBJ whole genome shotgun (WGS) entry which is preliminary data.</text>
</comment>
<dbReference type="Gene3D" id="3.40.91.30">
    <property type="match status" value="1"/>
</dbReference>
<evidence type="ECO:0000313" key="2">
    <source>
        <dbReference type="EMBL" id="MBD7983176.1"/>
    </source>
</evidence>
<keyword evidence="2" id="KW-0255">Endonuclease</keyword>
<proteinExistence type="predicted"/>
<dbReference type="InterPro" id="IPR003611">
    <property type="entry name" value="NUMOD3"/>
</dbReference>
<keyword evidence="3" id="KW-1185">Reference proteome</keyword>
<name>A0ABR8U555_9BACL</name>
<dbReference type="Proteomes" id="UP000626786">
    <property type="component" value="Unassembled WGS sequence"/>
</dbReference>
<accession>A0ABR8U555</accession>
<dbReference type="SUPFAM" id="SSF64496">
    <property type="entry name" value="DNA-binding domain of intron-encoded endonucleases"/>
    <property type="match status" value="1"/>
</dbReference>
<dbReference type="EMBL" id="JACSQN010000001">
    <property type="protein sequence ID" value="MBD7983176.1"/>
    <property type="molecule type" value="Genomic_DNA"/>
</dbReference>
<dbReference type="GO" id="GO:0004519">
    <property type="term" value="F:endonuclease activity"/>
    <property type="evidence" value="ECO:0007669"/>
    <property type="project" value="UniProtKB-KW"/>
</dbReference>
<organism evidence="2 3">
    <name type="scientific">Sporosarcina quadrami</name>
    <dbReference type="NCBI Taxonomy" id="2762234"/>
    <lineage>
        <taxon>Bacteria</taxon>
        <taxon>Bacillati</taxon>
        <taxon>Bacillota</taxon>
        <taxon>Bacilli</taxon>
        <taxon>Bacillales</taxon>
        <taxon>Caryophanaceae</taxon>
        <taxon>Sporosarcina</taxon>
    </lineage>
</organism>
<keyword evidence="2" id="KW-0378">Hydrolase</keyword>